<comment type="caution">
    <text evidence="1">The sequence shown here is derived from an EMBL/GenBank/DDBJ whole genome shotgun (WGS) entry which is preliminary data.</text>
</comment>
<protein>
    <submittedName>
        <fullName evidence="1">Uncharacterized protein</fullName>
    </submittedName>
</protein>
<organism evidence="1 2">
    <name type="scientific">Hypoxylon rubiginosum</name>
    <dbReference type="NCBI Taxonomy" id="110542"/>
    <lineage>
        <taxon>Eukaryota</taxon>
        <taxon>Fungi</taxon>
        <taxon>Dikarya</taxon>
        <taxon>Ascomycota</taxon>
        <taxon>Pezizomycotina</taxon>
        <taxon>Sordariomycetes</taxon>
        <taxon>Xylariomycetidae</taxon>
        <taxon>Xylariales</taxon>
        <taxon>Hypoxylaceae</taxon>
        <taxon>Hypoxylon</taxon>
    </lineage>
</organism>
<evidence type="ECO:0000313" key="1">
    <source>
        <dbReference type="EMBL" id="KAI6091039.1"/>
    </source>
</evidence>
<name>A0ACC0DEB7_9PEZI</name>
<sequence>MDIATSITISDLVQERQVMPRRGELVLWYRRLDVESPPCRVRVVRVNWTCMDQRLDPGTPDIDGCDYMVADLTESERHLFNIFTQATNLQHRQHAERVVANHNSMVQAISGVATQIAQSSYQGVFHSCHGDAKVEMRPAPLRIRLMESRKETARRREEKNVASGAGNRRIIDLYGPRDPEAANNEGWNHKMPTVFKTRLKRSAGPSRCSNETRRARHPACEGLRRPAANRRPITNQATAPATAPSATATSLRPIAVLPYSKPRARTSQKPALNKQAKALSNPKRGYIDPALGAGGNNDKSAEKKTEKLQALGKGKTTGTSGRTGEANAAYGVPRFVSTKFCVECLNNAEDQEPALTPHPNTGNAGAITTQAAALPATVPSAAATSLGPAAARLYSDHGVPTGQKPTLNKRARFLASIKRNEHQEKRPQPRLKEQPRELFRVDCRRGAPYQIALYGAKTSPNAVIDPQDEIFWQELYEVARLGVNQEISVIPRLLPIRPLHVAMRFMRIRNVHLLDGEMRETNAVSDDEYWAGFEEN</sequence>
<keyword evidence="2" id="KW-1185">Reference proteome</keyword>
<evidence type="ECO:0000313" key="2">
    <source>
        <dbReference type="Proteomes" id="UP001497680"/>
    </source>
</evidence>
<dbReference type="Proteomes" id="UP001497680">
    <property type="component" value="Unassembled WGS sequence"/>
</dbReference>
<dbReference type="EMBL" id="MU394288">
    <property type="protein sequence ID" value="KAI6091039.1"/>
    <property type="molecule type" value="Genomic_DNA"/>
</dbReference>
<proteinExistence type="predicted"/>
<accession>A0ACC0DEB7</accession>
<reference evidence="1 2" key="1">
    <citation type="journal article" date="2022" name="New Phytol.">
        <title>Ecological generalism drives hyperdiversity of secondary metabolite gene clusters in xylarialean endophytes.</title>
        <authorList>
            <person name="Franco M.E.E."/>
            <person name="Wisecaver J.H."/>
            <person name="Arnold A.E."/>
            <person name="Ju Y.M."/>
            <person name="Slot J.C."/>
            <person name="Ahrendt S."/>
            <person name="Moore L.P."/>
            <person name="Eastman K.E."/>
            <person name="Scott K."/>
            <person name="Konkel Z."/>
            <person name="Mondo S.J."/>
            <person name="Kuo A."/>
            <person name="Hayes R.D."/>
            <person name="Haridas S."/>
            <person name="Andreopoulos B."/>
            <person name="Riley R."/>
            <person name="LaButti K."/>
            <person name="Pangilinan J."/>
            <person name="Lipzen A."/>
            <person name="Amirebrahimi M."/>
            <person name="Yan J."/>
            <person name="Adam C."/>
            <person name="Keymanesh K."/>
            <person name="Ng V."/>
            <person name="Louie K."/>
            <person name="Northen T."/>
            <person name="Drula E."/>
            <person name="Henrissat B."/>
            <person name="Hsieh H.M."/>
            <person name="Youens-Clark K."/>
            <person name="Lutzoni F."/>
            <person name="Miadlikowska J."/>
            <person name="Eastwood D.C."/>
            <person name="Hamelin R.C."/>
            <person name="Grigoriev I.V."/>
            <person name="U'Ren J.M."/>
        </authorList>
    </citation>
    <scope>NUCLEOTIDE SEQUENCE [LARGE SCALE GENOMIC DNA]</scope>
    <source>
        <strain evidence="1 2">ER1909</strain>
    </source>
</reference>
<gene>
    <name evidence="1" type="ORF">F4821DRAFT_255328</name>
</gene>